<evidence type="ECO:0000313" key="3">
    <source>
        <dbReference type="Proteomes" id="UP001497453"/>
    </source>
</evidence>
<proteinExistence type="predicted"/>
<keyword evidence="3" id="KW-1185">Reference proteome</keyword>
<feature type="region of interest" description="Disordered" evidence="1">
    <location>
        <begin position="268"/>
        <end position="294"/>
    </location>
</feature>
<name>A0ABP1DXW5_9APHY</name>
<dbReference type="EMBL" id="OZ037950">
    <property type="protein sequence ID" value="CAL1712641.1"/>
    <property type="molecule type" value="Genomic_DNA"/>
</dbReference>
<protein>
    <submittedName>
        <fullName evidence="2">Uncharacterized protein</fullName>
    </submittedName>
</protein>
<evidence type="ECO:0000313" key="2">
    <source>
        <dbReference type="EMBL" id="CAL1712641.1"/>
    </source>
</evidence>
<sequence>MQRPAMILQRELLHHNRGAAYMYPNYPLDYEIKLGDIGWFGWDGQFIRLFNVMVDSSDPRNTYGLPEDYEWLDIPTHLRQNIPHDLSPGQILCSSSAEVVKSNGEPAADESEPVVGIIRFLKDKGGFVVPQSTGFREITLPEANDLMHNYMIAHREGWFRLAVKCHHVLHRDDFVMITGVVKTQQWAVGLSRKKDTQVTVLGTACDDPTELLIVRPTEPSCIVRVGPRIGFYRFPTLNSIMANTVADQALFLNFLKARSRAFMPDKVEATAGPHTLPDGPDDGDLGHSEARSDPSSCIDPALEYILESSDCDVAITSDMEVYRLLHFKGEPWPDDLLSFLRLLAPRIEVKVTDSGTRYGRFPLDTEVTTSHPAEGDQCSVEASTAPELPVAHDFFSLNLTCRPKSSQHSLSSTQFSSREIVAF</sequence>
<reference evidence="3" key="1">
    <citation type="submission" date="2024-04" db="EMBL/GenBank/DDBJ databases">
        <authorList>
            <person name="Shaw F."/>
            <person name="Minotto A."/>
        </authorList>
    </citation>
    <scope>NUCLEOTIDE SEQUENCE [LARGE SCALE GENOMIC DNA]</scope>
</reference>
<evidence type="ECO:0000256" key="1">
    <source>
        <dbReference type="SAM" id="MobiDB-lite"/>
    </source>
</evidence>
<organism evidence="2 3">
    <name type="scientific">Somion occarium</name>
    <dbReference type="NCBI Taxonomy" id="3059160"/>
    <lineage>
        <taxon>Eukaryota</taxon>
        <taxon>Fungi</taxon>
        <taxon>Dikarya</taxon>
        <taxon>Basidiomycota</taxon>
        <taxon>Agaricomycotina</taxon>
        <taxon>Agaricomycetes</taxon>
        <taxon>Polyporales</taxon>
        <taxon>Cerrenaceae</taxon>
        <taxon>Somion</taxon>
    </lineage>
</organism>
<accession>A0ABP1DXW5</accession>
<gene>
    <name evidence="2" type="ORF">GFSPODELE1_LOCUS8919</name>
</gene>
<dbReference type="Proteomes" id="UP001497453">
    <property type="component" value="Chromosome 7"/>
</dbReference>